<protein>
    <recommendedName>
        <fullName evidence="3">CopG antitoxin of type II toxin-antitoxin system</fullName>
    </recommendedName>
</protein>
<evidence type="ECO:0008006" key="3">
    <source>
        <dbReference type="Google" id="ProtNLM"/>
    </source>
</evidence>
<accession>A0A170PFJ8</accession>
<dbReference type="AlphaFoldDB" id="A0A170PFJ8"/>
<dbReference type="Proteomes" id="UP000215027">
    <property type="component" value="Chromosome I"/>
</dbReference>
<dbReference type="Pfam" id="PF12441">
    <property type="entry name" value="CopG_antitoxin"/>
    <property type="match status" value="1"/>
</dbReference>
<organism evidence="1 2">
    <name type="scientific">Candidatus Promineifilum breve</name>
    <dbReference type="NCBI Taxonomy" id="1806508"/>
    <lineage>
        <taxon>Bacteria</taxon>
        <taxon>Bacillati</taxon>
        <taxon>Chloroflexota</taxon>
        <taxon>Ardenticatenia</taxon>
        <taxon>Candidatus Promineifilales</taxon>
        <taxon>Candidatus Promineifilaceae</taxon>
        <taxon>Candidatus Promineifilum</taxon>
    </lineage>
</organism>
<name>A0A170PFJ8_9CHLR</name>
<gene>
    <name evidence="1" type="ORF">CFX0092_A1365</name>
</gene>
<reference evidence="1" key="1">
    <citation type="submission" date="2016-01" db="EMBL/GenBank/DDBJ databases">
        <authorList>
            <person name="Mcilroy J.S."/>
            <person name="Karst M S."/>
            <person name="Albertsen M."/>
        </authorList>
    </citation>
    <scope>NUCLEOTIDE SEQUENCE</scope>
    <source>
        <strain evidence="1">Cfx-K</strain>
    </source>
</reference>
<dbReference type="RefSeq" id="WP_095042766.1">
    <property type="nucleotide sequence ID" value="NZ_LN890655.1"/>
</dbReference>
<dbReference type="EMBL" id="LN890655">
    <property type="protein sequence ID" value="CUS03243.2"/>
    <property type="molecule type" value="Genomic_DNA"/>
</dbReference>
<dbReference type="KEGG" id="pbf:CFX0092_A1365"/>
<keyword evidence="2" id="KW-1185">Reference proteome</keyword>
<sequence length="89" mass="10437">MSESNDVQPTSISKSQSLEEIAEFWDTHSLADYWDQTHEVDFEVRAQHRRRIAVAPELFEKIEQQARLRGLNPETLVNLWLAERLQEAT</sequence>
<dbReference type="OrthoDB" id="5471762at2"/>
<dbReference type="InterPro" id="IPR022148">
    <property type="entry name" value="CopG_antitoxin"/>
</dbReference>
<evidence type="ECO:0000313" key="1">
    <source>
        <dbReference type="EMBL" id="CUS03243.2"/>
    </source>
</evidence>
<proteinExistence type="predicted"/>
<evidence type="ECO:0000313" key="2">
    <source>
        <dbReference type="Proteomes" id="UP000215027"/>
    </source>
</evidence>